<evidence type="ECO:0000313" key="3">
    <source>
        <dbReference type="Proteomes" id="UP001139461"/>
    </source>
</evidence>
<accession>A0A9X1U4C8</accession>
<proteinExistence type="predicted"/>
<comment type="caution">
    <text evidence="2">The sequence shown here is derived from an EMBL/GenBank/DDBJ whole genome shotgun (WGS) entry which is preliminary data.</text>
</comment>
<feature type="non-terminal residue" evidence="2">
    <location>
        <position position="1519"/>
    </location>
</feature>
<keyword evidence="1" id="KW-0732">Signal</keyword>
<evidence type="ECO:0000313" key="2">
    <source>
        <dbReference type="EMBL" id="MCG2420483.1"/>
    </source>
</evidence>
<gene>
    <name evidence="2" type="ORF">K8089_15785</name>
</gene>
<name>A0A9X1U4C8_9FLAO</name>
<dbReference type="PANTHER" id="PTHR24273">
    <property type="entry name" value="FI04643P-RELATED"/>
    <property type="match status" value="1"/>
</dbReference>
<dbReference type="InterPro" id="IPR013783">
    <property type="entry name" value="Ig-like_fold"/>
</dbReference>
<organism evidence="2 3">
    <name type="scientific">Aequorivita vitellina</name>
    <dbReference type="NCBI Taxonomy" id="2874475"/>
    <lineage>
        <taxon>Bacteria</taxon>
        <taxon>Pseudomonadati</taxon>
        <taxon>Bacteroidota</taxon>
        <taxon>Flavobacteriia</taxon>
        <taxon>Flavobacteriales</taxon>
        <taxon>Flavobacteriaceae</taxon>
        <taxon>Aequorivita</taxon>
    </lineage>
</organism>
<feature type="chain" id="PRO_5040735544" description="HYR domain-containing protein" evidence="1">
    <location>
        <begin position="21"/>
        <end position="1519"/>
    </location>
</feature>
<reference evidence="2" key="1">
    <citation type="submission" date="2021-09" db="EMBL/GenBank/DDBJ databases">
        <title>Genome of Aequorivita sp. strain F47161.</title>
        <authorList>
            <person name="Wang Y."/>
        </authorList>
    </citation>
    <scope>NUCLEOTIDE SEQUENCE</scope>
    <source>
        <strain evidence="2">F47161</strain>
    </source>
</reference>
<feature type="signal peptide" evidence="1">
    <location>
        <begin position="1"/>
        <end position="20"/>
    </location>
</feature>
<dbReference type="Proteomes" id="UP001139461">
    <property type="component" value="Unassembled WGS sequence"/>
</dbReference>
<keyword evidence="3" id="KW-1185">Reference proteome</keyword>
<sequence length="1519" mass="157537">MRKLILFLLICGIACSNVQAQTITWTGAVDANYNNVNNWSPPQIPTAVNDVIIPTASTVDVNISASVKSITIQGTAVVNLFSNLSFTSPSSSETGTIVNWSSSTITGGSAFTNNGSFNLTTTGNKIIDGSTTFNNEGNFNITDSGDLYITDGIFNNQLAGVIDLQVANGNITYSGGGTHILNNYGQIKRTTNIGNVFIKTVLNNNDGVIDVEIGKLIFNSLDQNLTDGTYNVDVGSVLQWGSNAVLTGTLTGVLDGEIDWTNTVTVPPAVSATFNFSGNSGVSWSSGNLTGGGTLINKSLIFLPTSNNKSILGFTTLNNEDDFNITDSGDLYITDGVFNNQPSGVIDLQENNGNITYSGSGSRILNNLGLIKRTTTVGDVRIYANLNNNGGTINVETGNLLLDGLDKHLNGGIYNVVNGSTLQWTSNIFLTGTLTGNLDGAISWKSNVFVNNPNTATLDFTGSNGVSWTSGTLDGGGTLINKNLLYLSSVNNRMIFGLTSLNNEGICEIRDSGDLYISDGIFNNQSSGVLDLQADAGNIYYSGSASRVLNNSGLIKRSTSSGDVKISTVLNNNNGTISVESGNLILESLDNNLTDGIYNVAAGSTLKWASNTILAGTLSGLLQGEIVWTNTVTIPTSTTAIFNFTGNSGVNWYSGILDGGGTLINKSLIFQPTTNNKNILGLTTLNNEGIFNIIGSGDLYISDGIFNNQNSGVLDLQTAAGNIDYSGGTSRVLNNFGLIKRTTNPGNVKISVLLNNNDGTIAVESGNLILESLDNNLTDGTYNVAATSILQWASNTVVAGTLTGALDGEIAWTNNVTVPFSTTATFNFSGSSGVSWSAGNLTGGGTLVNKSLIFQPTTSGKSIVGLTTLNNEGSFKITNSGDLYISDGVFNNQATGELDLQVDAGNITYSGTGSQILNNYGLLKKSAGTGATFIYTDTQNFGTIDAQTGTIDLADALPFVNKENGIIKGVAAINIANTSNYTNDGIFAPGASPGKLTFVGTYISETTSVLEVELNGLTQETEYDVLEISGTDAVFEGKVNVSLGFDANVGDSFTIATVSGTIATKNLVSPIYADFGCNQFTFNITYPSDNAVLLTISEKKDVQPPNVITQDITVQLDATGNVSITPSQIDNGSTDNCSSSANLIFSLDITDFTCSELGNNTVTLTVTDEAGNSASATAIVTVEDNLQPVLAVQDLTVQLDANGDVSITANDIDNGTTDNCTITSLSIDLDTFNCSHIGNNTVNFSAEDQSGNISTTSVTVTVEDNIAPAAVCQNITVQLDATGNVSIVATDVDGGSTDACGIASTSIDITDFTCAHIGSNNVILTVTDVNGNTSTCTAIVTVEDNVAPTVVCQNITVQLDATGNVTIAAADVDGGSSDVCGIASLSVSPSSFTCANVGPNNVTLSVTDLNGNTSTCTAIVTVEDNIAPTAVCQNITVQLDATGNASIAASDIDNGSTDICGIASLSVSPSSFTCADVGPNTITLTITDVNGNVSTCTSTVTVTDPLSACNQFPVAVCQP</sequence>
<protein>
    <recommendedName>
        <fullName evidence="4">HYR domain-containing protein</fullName>
    </recommendedName>
</protein>
<dbReference type="Gene3D" id="2.60.40.10">
    <property type="entry name" value="Immunoglobulins"/>
    <property type="match status" value="1"/>
</dbReference>
<evidence type="ECO:0008006" key="4">
    <source>
        <dbReference type="Google" id="ProtNLM"/>
    </source>
</evidence>
<dbReference type="PANTHER" id="PTHR24273:SF32">
    <property type="entry name" value="HYALIN"/>
    <property type="match status" value="1"/>
</dbReference>
<dbReference type="EMBL" id="JAIRBA010000056">
    <property type="protein sequence ID" value="MCG2420483.1"/>
    <property type="molecule type" value="Genomic_DNA"/>
</dbReference>
<dbReference type="RefSeq" id="WP_407932399.1">
    <property type="nucleotide sequence ID" value="NZ_JAIRBA010000056.1"/>
</dbReference>
<evidence type="ECO:0000256" key="1">
    <source>
        <dbReference type="SAM" id="SignalP"/>
    </source>
</evidence>